<keyword evidence="3" id="KW-1185">Reference proteome</keyword>
<proteinExistence type="predicted"/>
<organism evidence="2 3">
    <name type="scientific">Actinacidiphila polyblastidii</name>
    <dbReference type="NCBI Taxonomy" id="3110430"/>
    <lineage>
        <taxon>Bacteria</taxon>
        <taxon>Bacillati</taxon>
        <taxon>Actinomycetota</taxon>
        <taxon>Actinomycetes</taxon>
        <taxon>Kitasatosporales</taxon>
        <taxon>Streptomycetaceae</taxon>
        <taxon>Actinacidiphila</taxon>
    </lineage>
</organism>
<accession>A0ABU7P8N1</accession>
<evidence type="ECO:0000313" key="3">
    <source>
        <dbReference type="Proteomes" id="UP001344658"/>
    </source>
</evidence>
<name>A0ABU7P8N1_9ACTN</name>
<evidence type="ECO:0000313" key="2">
    <source>
        <dbReference type="EMBL" id="MEE4541447.1"/>
    </source>
</evidence>
<dbReference type="RefSeq" id="WP_330793333.1">
    <property type="nucleotide sequence ID" value="NZ_JAZEWV010000003.1"/>
</dbReference>
<evidence type="ECO:0000256" key="1">
    <source>
        <dbReference type="SAM" id="MobiDB-lite"/>
    </source>
</evidence>
<comment type="caution">
    <text evidence="2">The sequence shown here is derived from an EMBL/GenBank/DDBJ whole genome shotgun (WGS) entry which is preliminary data.</text>
</comment>
<feature type="compositionally biased region" description="Low complexity" evidence="1">
    <location>
        <begin position="81"/>
        <end position="104"/>
    </location>
</feature>
<reference evidence="2 3" key="1">
    <citation type="submission" date="2023-12" db="EMBL/GenBank/DDBJ databases">
        <title>Streptomyces sp. V4-01.</title>
        <authorList>
            <person name="Somphong A."/>
            <person name="Phongsopitanun W."/>
        </authorList>
    </citation>
    <scope>NUCLEOTIDE SEQUENCE [LARGE SCALE GENOMIC DNA]</scope>
    <source>
        <strain evidence="2 3">V4-01</strain>
    </source>
</reference>
<feature type="region of interest" description="Disordered" evidence="1">
    <location>
        <begin position="26"/>
        <end position="45"/>
    </location>
</feature>
<protein>
    <submittedName>
        <fullName evidence="2">Uncharacterized protein</fullName>
    </submittedName>
</protein>
<dbReference type="EMBL" id="JAZEWV010000003">
    <property type="protein sequence ID" value="MEE4541447.1"/>
    <property type="molecule type" value="Genomic_DNA"/>
</dbReference>
<feature type="region of interest" description="Disordered" evidence="1">
    <location>
        <begin position="81"/>
        <end position="187"/>
    </location>
</feature>
<dbReference type="Proteomes" id="UP001344658">
    <property type="component" value="Unassembled WGS sequence"/>
</dbReference>
<feature type="compositionally biased region" description="Polar residues" evidence="1">
    <location>
        <begin position="175"/>
        <end position="187"/>
    </location>
</feature>
<gene>
    <name evidence="2" type="ORF">V2S66_05625</name>
</gene>
<feature type="compositionally biased region" description="Low complexity" evidence="1">
    <location>
        <begin position="150"/>
        <end position="161"/>
    </location>
</feature>
<sequence>MAELPERLHEAADAHRPDRDRILARVERAMAAPATPAGRRRADAPAPWMRVAAVTAAVAGAIGLGGLAVGAVTGGAAPGPGAVTAGSSSAPSPSRAPDSGRAPGTSGGGTSGDGSSRSPATGSPRTTRPGHRAAPTQRSAPPAGGSTAVATPTGSAQGTAPGAPPPDGTERDNGVSATGTVDGSSNQFWTQSDVTLTTDRSLTSLAVELRVARTPGVASTGSYDSVSGQTTVAITVQGDFLVYRWALNPGQTLAAGTYVFAGQFQHDGGDRDAGGDGYTVAADGPGGAAAVAGRY</sequence>